<keyword evidence="3" id="KW-1185">Reference proteome</keyword>
<gene>
    <name evidence="2" type="ORF">MGAL_10B002836</name>
</gene>
<evidence type="ECO:0000313" key="3">
    <source>
        <dbReference type="Proteomes" id="UP000596742"/>
    </source>
</evidence>
<protein>
    <submittedName>
        <fullName evidence="2">Uncharacterized protein</fullName>
    </submittedName>
</protein>
<accession>A0A8B6F9S1</accession>
<name>A0A8B6F9S1_MYTGA</name>
<dbReference type="AlphaFoldDB" id="A0A8B6F9S1"/>
<reference evidence="2" key="1">
    <citation type="submission" date="2018-11" db="EMBL/GenBank/DDBJ databases">
        <authorList>
            <person name="Alioto T."/>
            <person name="Alioto T."/>
        </authorList>
    </citation>
    <scope>NUCLEOTIDE SEQUENCE</scope>
</reference>
<evidence type="ECO:0000313" key="2">
    <source>
        <dbReference type="EMBL" id="VDI45675.1"/>
    </source>
</evidence>
<dbReference type="EMBL" id="UYJE01006402">
    <property type="protein sequence ID" value="VDI45675.1"/>
    <property type="molecule type" value="Genomic_DNA"/>
</dbReference>
<sequence>MPIIFRPNKVGSEPDSSAIPENCTAQLMHYFDCVCSVLDLDFIEYNIQKLRSYRNYYNLTDGEKRTLFMLCGLFSVDVMRDKCIIENEALCDDEHVKFFSLLAVKTIVEPIKYIEIGELQIKVIQIMFYKESWIKKFYHKPMEYFHALYSHLNEHRKPATTIDASIVRTTSSPVQHSDRKDFIESTKENSRGHKHKGSLSWKKVNDASRSHNSCCSCSIL</sequence>
<evidence type="ECO:0000256" key="1">
    <source>
        <dbReference type="SAM" id="MobiDB-lite"/>
    </source>
</evidence>
<organism evidence="2 3">
    <name type="scientific">Mytilus galloprovincialis</name>
    <name type="common">Mediterranean mussel</name>
    <dbReference type="NCBI Taxonomy" id="29158"/>
    <lineage>
        <taxon>Eukaryota</taxon>
        <taxon>Metazoa</taxon>
        <taxon>Spiralia</taxon>
        <taxon>Lophotrochozoa</taxon>
        <taxon>Mollusca</taxon>
        <taxon>Bivalvia</taxon>
        <taxon>Autobranchia</taxon>
        <taxon>Pteriomorphia</taxon>
        <taxon>Mytilida</taxon>
        <taxon>Mytiloidea</taxon>
        <taxon>Mytilidae</taxon>
        <taxon>Mytilinae</taxon>
        <taxon>Mytilus</taxon>
    </lineage>
</organism>
<comment type="caution">
    <text evidence="2">The sequence shown here is derived from an EMBL/GenBank/DDBJ whole genome shotgun (WGS) entry which is preliminary data.</text>
</comment>
<feature type="compositionally biased region" description="Basic and acidic residues" evidence="1">
    <location>
        <begin position="176"/>
        <end position="191"/>
    </location>
</feature>
<feature type="region of interest" description="Disordered" evidence="1">
    <location>
        <begin position="170"/>
        <end position="202"/>
    </location>
</feature>
<dbReference type="OrthoDB" id="661148at2759"/>
<dbReference type="Proteomes" id="UP000596742">
    <property type="component" value="Unassembled WGS sequence"/>
</dbReference>
<proteinExistence type="predicted"/>